<gene>
    <name evidence="5" type="ORF">H8705_04160</name>
</gene>
<dbReference type="Pfam" id="PF00456">
    <property type="entry name" value="Transketolase_N"/>
    <property type="match status" value="1"/>
</dbReference>
<accession>A0A926ER47</accession>
<name>A0A926ER47_9FIRM</name>
<dbReference type="CDD" id="cd02012">
    <property type="entry name" value="TPP_TK"/>
    <property type="match status" value="1"/>
</dbReference>
<comment type="cofactor">
    <cofactor evidence="1">
        <name>thiamine diphosphate</name>
        <dbReference type="ChEBI" id="CHEBI:58937"/>
    </cofactor>
</comment>
<dbReference type="PANTHER" id="PTHR47514:SF1">
    <property type="entry name" value="TRANSKETOLASE N-TERMINAL SECTION-RELATED"/>
    <property type="match status" value="1"/>
</dbReference>
<dbReference type="EMBL" id="JACRTD010000002">
    <property type="protein sequence ID" value="MBC8584770.1"/>
    <property type="molecule type" value="Genomic_DNA"/>
</dbReference>
<protein>
    <submittedName>
        <fullName evidence="5">Transketolase</fullName>
    </submittedName>
</protein>
<reference evidence="5" key="1">
    <citation type="submission" date="2020-08" db="EMBL/GenBank/DDBJ databases">
        <title>Genome public.</title>
        <authorList>
            <person name="Liu C."/>
            <person name="Sun Q."/>
        </authorList>
    </citation>
    <scope>NUCLEOTIDE SEQUENCE</scope>
    <source>
        <strain evidence="5">NSJ-64</strain>
    </source>
</reference>
<evidence type="ECO:0000256" key="1">
    <source>
        <dbReference type="ARBA" id="ARBA00001964"/>
    </source>
</evidence>
<dbReference type="InterPro" id="IPR029061">
    <property type="entry name" value="THDP-binding"/>
</dbReference>
<dbReference type="PANTHER" id="PTHR47514">
    <property type="entry name" value="TRANSKETOLASE N-TERMINAL SECTION-RELATED"/>
    <property type="match status" value="1"/>
</dbReference>
<dbReference type="InterPro" id="IPR005474">
    <property type="entry name" value="Transketolase_N"/>
</dbReference>
<keyword evidence="6" id="KW-1185">Reference proteome</keyword>
<proteinExistence type="inferred from homology"/>
<organism evidence="5 6">
    <name type="scientific">Youxingia wuxianensis</name>
    <dbReference type="NCBI Taxonomy" id="2763678"/>
    <lineage>
        <taxon>Bacteria</taxon>
        <taxon>Bacillati</taxon>
        <taxon>Bacillota</taxon>
        <taxon>Clostridia</taxon>
        <taxon>Eubacteriales</taxon>
        <taxon>Oscillospiraceae</taxon>
        <taxon>Youxingia</taxon>
    </lineage>
</organism>
<keyword evidence="3" id="KW-0786">Thiamine pyrophosphate</keyword>
<comment type="caution">
    <text evidence="5">The sequence shown here is derived from an EMBL/GenBank/DDBJ whole genome shotgun (WGS) entry which is preliminary data.</text>
</comment>
<evidence type="ECO:0000256" key="3">
    <source>
        <dbReference type="ARBA" id="ARBA00023052"/>
    </source>
</evidence>
<dbReference type="AlphaFoldDB" id="A0A926ER47"/>
<feature type="domain" description="Transketolase N-terminal" evidence="4">
    <location>
        <begin position="15"/>
        <end position="257"/>
    </location>
</feature>
<evidence type="ECO:0000259" key="4">
    <source>
        <dbReference type="Pfam" id="PF00456"/>
    </source>
</evidence>
<comment type="similarity">
    <text evidence="2">Belongs to the transketolase family.</text>
</comment>
<evidence type="ECO:0000313" key="6">
    <source>
        <dbReference type="Proteomes" id="UP000623678"/>
    </source>
</evidence>
<sequence>MTNTEQKALKKFSAQLRIDQLEMFKQRGMGHIGGCLSVTELISVLYGKQMKFDPKNPSWEGRDYLVMSKAHAAPTVCAALAEKGFFDKKLLLTMDDIGTHIPSHVDRLLTPGVDMTGGSLGQGCSVAAGIAFGLRHMGRDDQYVYVCIGDGELNEGQNWEAFQFLAHYKLNNCIVFIDNNKRQHDGYCTEVLNPFSYEDKMRAFGFWTITVDGGDEEAIDDAINLAKKVKDQAVCIVLDTIKGQGVKYYEDMPDNHAPKVFEEGKAVIDAAIAELKKITEGE</sequence>
<dbReference type="Gene3D" id="3.40.50.970">
    <property type="match status" value="1"/>
</dbReference>
<dbReference type="RefSeq" id="WP_262394588.1">
    <property type="nucleotide sequence ID" value="NZ_JACRTD010000002.1"/>
</dbReference>
<evidence type="ECO:0000256" key="2">
    <source>
        <dbReference type="ARBA" id="ARBA00007131"/>
    </source>
</evidence>
<dbReference type="SUPFAM" id="SSF52518">
    <property type="entry name" value="Thiamin diphosphate-binding fold (THDP-binding)"/>
    <property type="match status" value="1"/>
</dbReference>
<dbReference type="Proteomes" id="UP000623678">
    <property type="component" value="Unassembled WGS sequence"/>
</dbReference>
<evidence type="ECO:0000313" key="5">
    <source>
        <dbReference type="EMBL" id="MBC8584770.1"/>
    </source>
</evidence>